<gene>
    <name evidence="1" type="ORF">N799_12690</name>
</gene>
<dbReference type="eggNOG" id="ENOG5030AUS">
    <property type="taxonomic scope" value="Bacteria"/>
</dbReference>
<name>A0A0A0F1K3_9GAMM</name>
<protein>
    <submittedName>
        <fullName evidence="1">Uncharacterized protein</fullName>
    </submittedName>
</protein>
<dbReference type="AlphaFoldDB" id="A0A0A0F1K3"/>
<proteinExistence type="predicted"/>
<keyword evidence="2" id="KW-1185">Reference proteome</keyword>
<dbReference type="OrthoDB" id="5573309at2"/>
<accession>A0A0A0F1K3</accession>
<evidence type="ECO:0000313" key="1">
    <source>
        <dbReference type="EMBL" id="KGM57046.1"/>
    </source>
</evidence>
<comment type="caution">
    <text evidence="1">The sequence shown here is derived from an EMBL/GenBank/DDBJ whole genome shotgun (WGS) entry which is preliminary data.</text>
</comment>
<dbReference type="Proteomes" id="UP000029989">
    <property type="component" value="Unassembled WGS sequence"/>
</dbReference>
<evidence type="ECO:0000313" key="2">
    <source>
        <dbReference type="Proteomes" id="UP000029989"/>
    </source>
</evidence>
<organism evidence="1 2">
    <name type="scientific">Lysobacter arseniciresistens ZS79</name>
    <dbReference type="NCBI Taxonomy" id="913325"/>
    <lineage>
        <taxon>Bacteria</taxon>
        <taxon>Pseudomonadati</taxon>
        <taxon>Pseudomonadota</taxon>
        <taxon>Gammaproteobacteria</taxon>
        <taxon>Lysobacterales</taxon>
        <taxon>Lysobacteraceae</taxon>
        <taxon>Novilysobacter</taxon>
    </lineage>
</organism>
<dbReference type="STRING" id="913325.N799_12690"/>
<reference evidence="1 2" key="1">
    <citation type="journal article" date="2015" name="Stand. Genomic Sci.">
        <title>Genomic information of the arsenic-resistant bacterium Lysobacter arseniciresistens type strain ZS79(T) and comparison of Lysobacter draft genomes.</title>
        <authorList>
            <person name="Liu L."/>
            <person name="Zhang S."/>
            <person name="Luo M."/>
            <person name="Wang G."/>
        </authorList>
    </citation>
    <scope>NUCLEOTIDE SEQUENCE [LARGE SCALE GENOMIC DNA]</scope>
    <source>
        <strain evidence="1 2">ZS79</strain>
    </source>
</reference>
<dbReference type="RefSeq" id="WP_036208901.1">
    <property type="nucleotide sequence ID" value="NZ_AVPT01000006.1"/>
</dbReference>
<dbReference type="EMBL" id="AVPT01000006">
    <property type="protein sequence ID" value="KGM57046.1"/>
    <property type="molecule type" value="Genomic_DNA"/>
</dbReference>
<sequence>MSQNITDFSLDDTQLAASEQAMTDLETNLSGMVAMSTAQRRKLARMGDKSEAFCRQTLAVLAQNPQVVPPSLKLAEAQADLEALDRLRPLVLRLQRLAERATDTEIALGSDVMRCALDGYALLKVSGRNQGLEGLRKELGTRFARTARNSEGTPEPA</sequence>